<reference evidence="3" key="1">
    <citation type="submission" date="2016-11" db="EMBL/GenBank/DDBJ databases">
        <authorList>
            <person name="Varghese N."/>
            <person name="Submissions S."/>
        </authorList>
    </citation>
    <scope>NUCLEOTIDE SEQUENCE [LARGE SCALE GENOMIC DNA]</scope>
    <source>
        <strain evidence="3">DSM 26134</strain>
    </source>
</reference>
<keyword evidence="1" id="KW-0472">Membrane</keyword>
<feature type="transmembrane region" description="Helical" evidence="1">
    <location>
        <begin position="12"/>
        <end position="31"/>
    </location>
</feature>
<evidence type="ECO:0000256" key="1">
    <source>
        <dbReference type="SAM" id="Phobius"/>
    </source>
</evidence>
<sequence>MGSSPFTKLKKRIITWVSIFIVLILAFLGVLKLGMHYSSDILYELVKRESNGYYQLSFEEINIDVWNRAIKLEKVFLKPDLNKDFYAKGLTNLYDLELAGLHIDLESISSIYIDRKLMIENIRIIDPRIHIIREKNAPVESFSLQTGNLYKEVSDYLKVLRVDLFSIENAELAHSSSQLGMGNIDLSVRNFLLDSTSNFNKQFYSESLELEIRNQHFLLSDGIHQLSFDRFLLSTSDSVLTFENLVLKPIHEEGVYLDKLDDKIIYNIMIPRLQLRGVDYFSAYRQNHLEMEELSLTDSHIYIKDQTDTKSDDTAKKDNSLLKELINIFDEVKVGKMRLINTGLNVKTNDDYNHNFQHVKSERVDIVLYDIQIDSSNYHFDYGKKYFEDVDINIKDYSAYLPDSIHTMHFDQFRLSSFDSSLVFKNFKISNNGKESPSDMFLSIDLPLLSLKGLNFLDILTHQKLLITEMQLQQPNVVFEKKLRQSEKMSLSPDSIYAMIDSYLKVVGIQKLTLSQGVFSINNQFNFKKANLWVSNFNMHSNSHSWYDVLEDIELEMQQIQIGNKSIGINAGQVKLDRRASRLILDGLQVNYADQNTSLSGDLSKLTIAGINLDSLSRGYYLGFDSIRLNNPQFKVDILKPKRDSVKKKAFGNKYIEIVDGQVNGFRYDSTTFSLKHLYTELTLGSHNRVHFGQAEHISFASPKSAHQLKISKLKLTRVQDLIIENLELHSMETKTPNKVEANGHTPAITLYRLNQKMIWEENKLVGDSLLIQHPDFNVNLNAINTGLASTDTEVAFQKIIVKKANMAFSDHGQKAIEKIKTPELSLTLTNFQYPQKSVLDAQHLLYADDVTLNVKNLQPIMTNGDELVIGQLNFNKKNALIRVDSLHFDQENSASSAFLPQIKIVGLDLDAYVNKQQLVLDSVQMTQSHISIDHQKPNKTQRDWASSIPELVDIKYFSSTATEIELRDSSKLYEVHKGEFKVQKFYAQGEITWDRFFDYSQYASASGENLSLSLGDGYHLTINQYGMEHPENTLTLNQINLSSDFTASEYSANLTIQKNWYDVSVNAITASGLDWDRSLRLRQYYAEKVLIDGVNALVYRDKTAPLQTTKTKALPQSILRNIDTWFYLDTLQVKGDITYQQRPAEKEKLGEISFNSLDASLLHVTTVDSMSNASMQLIATGQLMNTAPFEVNVMFDMQDPNDKFIFAGQIDQMQLGALNKMLRPVANINIKDGYAKQILFNITADNELARGQMFLRYDNLKIQILNPETNDLQGINHGIKTFFANTFVIKHKNPTFILVRPGAIFQQRDPYRAIFHYWGQALLSGAVSSIGINKSEKEEKKYSKESIESSIE</sequence>
<dbReference type="STRING" id="156994.SAMN04488028_10110"/>
<dbReference type="Proteomes" id="UP000184474">
    <property type="component" value="Unassembled WGS sequence"/>
</dbReference>
<keyword evidence="1" id="KW-0812">Transmembrane</keyword>
<keyword evidence="1" id="KW-1133">Transmembrane helix</keyword>
<evidence type="ECO:0000313" key="3">
    <source>
        <dbReference type="Proteomes" id="UP000184474"/>
    </source>
</evidence>
<dbReference type="EMBL" id="FRAA01000001">
    <property type="protein sequence ID" value="SHJ40735.1"/>
    <property type="molecule type" value="Genomic_DNA"/>
</dbReference>
<evidence type="ECO:0000313" key="2">
    <source>
        <dbReference type="EMBL" id="SHJ40735.1"/>
    </source>
</evidence>
<protein>
    <submittedName>
        <fullName evidence="2">Uncharacterized protein</fullName>
    </submittedName>
</protein>
<accession>A0A1M6J220</accession>
<organism evidence="2 3">
    <name type="scientific">Reichenbachiella agariperforans</name>
    <dbReference type="NCBI Taxonomy" id="156994"/>
    <lineage>
        <taxon>Bacteria</taxon>
        <taxon>Pseudomonadati</taxon>
        <taxon>Bacteroidota</taxon>
        <taxon>Cytophagia</taxon>
        <taxon>Cytophagales</taxon>
        <taxon>Reichenbachiellaceae</taxon>
        <taxon>Reichenbachiella</taxon>
    </lineage>
</organism>
<proteinExistence type="predicted"/>
<keyword evidence="3" id="KW-1185">Reference proteome</keyword>
<gene>
    <name evidence="2" type="ORF">SAMN04488028_10110</name>
</gene>
<name>A0A1M6J220_REIAG</name>